<keyword evidence="1" id="KW-0472">Membrane</keyword>
<evidence type="ECO:0000313" key="3">
    <source>
        <dbReference type="Proteomes" id="UP000182658"/>
    </source>
</evidence>
<dbReference type="Gene3D" id="3.90.280.10">
    <property type="entry name" value="PEBP-like"/>
    <property type="match status" value="1"/>
</dbReference>
<keyword evidence="3" id="KW-1185">Reference proteome</keyword>
<name>A0A1J7J5D7_9PEZI</name>
<gene>
    <name evidence="2" type="ORF">CONLIGDRAFT_718329</name>
</gene>
<reference evidence="2 3" key="1">
    <citation type="submission" date="2016-10" db="EMBL/GenBank/DDBJ databases">
        <title>Draft genome sequence of Coniochaeta ligniaria NRRL30616, a lignocellulolytic fungus for bioabatement of inhibitors in plant biomass hydrolysates.</title>
        <authorList>
            <consortium name="DOE Joint Genome Institute"/>
            <person name="Jimenez D.J."/>
            <person name="Hector R.E."/>
            <person name="Riley R."/>
            <person name="Sun H."/>
            <person name="Grigoriev I.V."/>
            <person name="Van Elsas J.D."/>
            <person name="Nichols N.N."/>
        </authorList>
    </citation>
    <scope>NUCLEOTIDE SEQUENCE [LARGE SCALE GENOMIC DNA]</scope>
    <source>
        <strain evidence="2 3">NRRL 30616</strain>
    </source>
</reference>
<keyword evidence="1" id="KW-1133">Transmembrane helix</keyword>
<dbReference type="AlphaFoldDB" id="A0A1J7J5D7"/>
<dbReference type="InParanoid" id="A0A1J7J5D7"/>
<dbReference type="EMBL" id="KV875103">
    <property type="protein sequence ID" value="OIW24364.1"/>
    <property type="molecule type" value="Genomic_DNA"/>
</dbReference>
<dbReference type="Proteomes" id="UP000182658">
    <property type="component" value="Unassembled WGS sequence"/>
</dbReference>
<protein>
    <submittedName>
        <fullName evidence="2">Uncharacterized protein</fullName>
    </submittedName>
</protein>
<sequence>MAREPSLLFDGVQPNWTYTAIMLDFSIVAVSTEPPSAFLASSMAYLSFVQTSLRPIDESNVLGSKREPLVPFGTPDTTSTKPHLMVILLFGNPPNSTLARKLQQELHEIGQCEDSRSEFDFASFLAQTGLGNPVAANWFTVVWNTEQGYADYVTTVIPTVTQTVTGSPSSTSILPANRTQTTVGANVTAPLTRALHITDGKTAEVPSTGRTDTATSCTPASAYATLESSGQPATAAAVLSSMRANTSSSYSAAVHSPVSLALSSLTTLTLNPTAALGVGSGAAVGTGELGPTSTAGLGVTAGGVKDSEPAVVGAFAALMVTGGFYWVFL</sequence>
<evidence type="ECO:0000256" key="1">
    <source>
        <dbReference type="SAM" id="Phobius"/>
    </source>
</evidence>
<dbReference type="OrthoDB" id="440553at2759"/>
<keyword evidence="1" id="KW-0812">Transmembrane</keyword>
<accession>A0A1J7J5D7</accession>
<evidence type="ECO:0000313" key="2">
    <source>
        <dbReference type="EMBL" id="OIW24364.1"/>
    </source>
</evidence>
<dbReference type="InterPro" id="IPR036610">
    <property type="entry name" value="PEBP-like_sf"/>
</dbReference>
<organism evidence="2 3">
    <name type="scientific">Coniochaeta ligniaria NRRL 30616</name>
    <dbReference type="NCBI Taxonomy" id="1408157"/>
    <lineage>
        <taxon>Eukaryota</taxon>
        <taxon>Fungi</taxon>
        <taxon>Dikarya</taxon>
        <taxon>Ascomycota</taxon>
        <taxon>Pezizomycotina</taxon>
        <taxon>Sordariomycetes</taxon>
        <taxon>Sordariomycetidae</taxon>
        <taxon>Coniochaetales</taxon>
        <taxon>Coniochaetaceae</taxon>
        <taxon>Coniochaeta</taxon>
    </lineage>
</organism>
<feature type="transmembrane region" description="Helical" evidence="1">
    <location>
        <begin position="310"/>
        <end position="328"/>
    </location>
</feature>
<dbReference type="STRING" id="1408157.A0A1J7J5D7"/>
<dbReference type="SUPFAM" id="SSF49777">
    <property type="entry name" value="PEBP-like"/>
    <property type="match status" value="1"/>
</dbReference>
<proteinExistence type="predicted"/>